<evidence type="ECO:0000256" key="1">
    <source>
        <dbReference type="SAM" id="Phobius"/>
    </source>
</evidence>
<organism evidence="2 3">
    <name type="scientific">Ficus carica</name>
    <name type="common">Common fig</name>
    <dbReference type="NCBI Taxonomy" id="3494"/>
    <lineage>
        <taxon>Eukaryota</taxon>
        <taxon>Viridiplantae</taxon>
        <taxon>Streptophyta</taxon>
        <taxon>Embryophyta</taxon>
        <taxon>Tracheophyta</taxon>
        <taxon>Spermatophyta</taxon>
        <taxon>Magnoliopsida</taxon>
        <taxon>eudicotyledons</taxon>
        <taxon>Gunneridae</taxon>
        <taxon>Pentapetalae</taxon>
        <taxon>rosids</taxon>
        <taxon>fabids</taxon>
        <taxon>Rosales</taxon>
        <taxon>Moraceae</taxon>
        <taxon>Ficeae</taxon>
        <taxon>Ficus</taxon>
    </lineage>
</organism>
<evidence type="ECO:0008006" key="4">
    <source>
        <dbReference type="Google" id="ProtNLM"/>
    </source>
</evidence>
<dbReference type="Pfam" id="PF14770">
    <property type="entry name" value="TMEM18"/>
    <property type="match status" value="1"/>
</dbReference>
<evidence type="ECO:0000313" key="2">
    <source>
        <dbReference type="EMBL" id="GMN58251.1"/>
    </source>
</evidence>
<dbReference type="Proteomes" id="UP001187192">
    <property type="component" value="Unassembled WGS sequence"/>
</dbReference>
<dbReference type="EMBL" id="BTGU01000076">
    <property type="protein sequence ID" value="GMN58251.1"/>
    <property type="molecule type" value="Genomic_DNA"/>
</dbReference>
<sequence>MEDLKSAIEDHLDQMGDLLQKVSAELRSGLRPAYDNFLGFFHAIDWKEPWLIGLLGFHFLLLLTAISSRKNINFQMFLFLLASRIMKPSGSFVRGGLVLLRFVVKVSSFVNEIPSRLGLPQPISLSTLSLLALQLVLHAG</sequence>
<gene>
    <name evidence="2" type="ORF">TIFTF001_027360</name>
</gene>
<reference evidence="2" key="1">
    <citation type="submission" date="2023-07" db="EMBL/GenBank/DDBJ databases">
        <title>draft genome sequence of fig (Ficus carica).</title>
        <authorList>
            <person name="Takahashi T."/>
            <person name="Nishimura K."/>
        </authorList>
    </citation>
    <scope>NUCLEOTIDE SEQUENCE</scope>
</reference>
<keyword evidence="1" id="KW-0812">Transmembrane</keyword>
<name>A0AA88J056_FICCA</name>
<comment type="caution">
    <text evidence="2">The sequence shown here is derived from an EMBL/GenBank/DDBJ whole genome shotgun (WGS) entry which is preliminary data.</text>
</comment>
<keyword evidence="1" id="KW-1133">Transmembrane helix</keyword>
<dbReference type="InterPro" id="IPR026721">
    <property type="entry name" value="TMEM18"/>
</dbReference>
<feature type="transmembrane region" description="Helical" evidence="1">
    <location>
        <begin position="50"/>
        <end position="68"/>
    </location>
</feature>
<protein>
    <recommendedName>
        <fullName evidence="4">Transmembrane protein 18</fullName>
    </recommendedName>
</protein>
<evidence type="ECO:0000313" key="3">
    <source>
        <dbReference type="Proteomes" id="UP001187192"/>
    </source>
</evidence>
<keyword evidence="3" id="KW-1185">Reference proteome</keyword>
<proteinExistence type="predicted"/>
<keyword evidence="1" id="KW-0472">Membrane</keyword>
<accession>A0AA88J056</accession>
<dbReference type="AlphaFoldDB" id="A0AA88J056"/>